<feature type="transmembrane region" description="Helical" evidence="6">
    <location>
        <begin position="425"/>
        <end position="446"/>
    </location>
</feature>
<dbReference type="KEGG" id="mmec:FIU01_00160"/>
<feature type="domain" description="ABC3 transporter permease C-terminal" evidence="7">
    <location>
        <begin position="722"/>
        <end position="836"/>
    </location>
</feature>
<evidence type="ECO:0000259" key="7">
    <source>
        <dbReference type="Pfam" id="PF02687"/>
    </source>
</evidence>
<feature type="domain" description="ABC3 transporter permease C-terminal" evidence="7">
    <location>
        <begin position="268"/>
        <end position="383"/>
    </location>
</feature>
<feature type="transmembrane region" description="Helical" evidence="6">
    <location>
        <begin position="806"/>
        <end position="828"/>
    </location>
</feature>
<feature type="transmembrane region" description="Helical" evidence="6">
    <location>
        <begin position="355"/>
        <end position="379"/>
    </location>
</feature>
<dbReference type="InterPro" id="IPR003838">
    <property type="entry name" value="ABC3_permease_C"/>
</dbReference>
<feature type="transmembrane region" description="Helical" evidence="6">
    <location>
        <begin position="20"/>
        <end position="40"/>
    </location>
</feature>
<sequence length="843" mass="91906">MLALSIAWRQCRSLWASGEIRVLLFALILAVTATTSVSFFTDRIQSSMQTQGNVLLGADLVVNADHALPAAYLAEANSRQYQTSQALEFTSMVVNADSSALAEIKAVAAGFPLRGHLTISKQSLTTAKGEPETAGIPARGTVWLEPRLAQTLGLKIGDVVGVGESQFSVAAFLLQEPSRGGDMFSIAPRLMMNSADVAATGLIQFGSRVKYQLLVAANPDSTIRNPSMEDFAKWLTPQLARGERVDDIRSARPEMRNALNKAQQFLGIASMVGVILAMVAMLLASIPYVQKSLDAYALMRCFGATQQLITQILLYQTLLLAAVGSVVGCVLGFVAQFGLAILAGRLFLETLPAPGWMPVVLGLITGFATLFTIVWPQLMRLRAVPALRILRQDLEGNVRSNGLMFLPALLVLAGLVYWHAGEIKLAAIVLAALSGLVLVSGFLAYAGMRIVRSFGRLNTNMQQFGVIKLGLMGLRRRPLLTITQVVGLSMGLMAILLLAFVRNDLLQHWQSALPADAPNRFMINIQADQIAGIHDLLSRHGIAHADIFPMVRARLISVNGHAIQAEDYKDDRAKRLAEREFNLSWAAQMQADNALVAGQWWQAADAGKPLLSLEQGLAETLHLKLGDRLSYDVAGTPLELTITSLRKVEWNSMHVNFFAVTPPNVLDHYAANYITSFHLPQGKDDVLNALIKQFPNVTIINVAAVMTQIQSLISKMSYAIEFVFGFSLLAGLAVLYAALMATREERMRESTLMRVLGAAKKQVVLAMLVEFLCVGVVASLVANVFTNVAAYYLATLVLDIEYQFNGWFTLQAVLVTIALVPFAAWLVARHQFNQPPRVLLQSI</sequence>
<evidence type="ECO:0000256" key="5">
    <source>
        <dbReference type="ARBA" id="ARBA00023136"/>
    </source>
</evidence>
<evidence type="ECO:0000256" key="6">
    <source>
        <dbReference type="SAM" id="Phobius"/>
    </source>
</evidence>
<evidence type="ECO:0000313" key="8">
    <source>
        <dbReference type="EMBL" id="QDC43089.1"/>
    </source>
</evidence>
<feature type="transmembrane region" description="Helical" evidence="6">
    <location>
        <begin position="265"/>
        <end position="289"/>
    </location>
</feature>
<evidence type="ECO:0000313" key="9">
    <source>
        <dbReference type="Proteomes" id="UP000311008"/>
    </source>
</evidence>
<keyword evidence="5 6" id="KW-0472">Membrane</keyword>
<dbReference type="PANTHER" id="PTHR30287:SF1">
    <property type="entry name" value="INNER MEMBRANE PROTEIN"/>
    <property type="match status" value="1"/>
</dbReference>
<comment type="subcellular location">
    <subcellularLocation>
        <location evidence="1">Cell membrane</location>
        <topology evidence="1">Multi-pass membrane protein</topology>
    </subcellularLocation>
</comment>
<reference evidence="9" key="1">
    <citation type="journal article" date="2019" name="ISME J.">
        <title>Evolution in action: habitat transition from sediment to the pelagial leads to genome streamlining in Methylophilaceae.</title>
        <authorList>
            <person name="Salcher M."/>
            <person name="Schaefle D."/>
            <person name="Kaspar M."/>
            <person name="Neuenschwander S.M."/>
            <person name="Ghai R."/>
        </authorList>
    </citation>
    <scope>NUCLEOTIDE SEQUENCE [LARGE SCALE GENOMIC DNA]</scope>
    <source>
        <strain evidence="9">MMS-M-51</strain>
    </source>
</reference>
<feature type="transmembrane region" description="Helical" evidence="6">
    <location>
        <begin position="400"/>
        <end position="419"/>
    </location>
</feature>
<dbReference type="Pfam" id="PF02687">
    <property type="entry name" value="FtsX"/>
    <property type="match status" value="2"/>
</dbReference>
<protein>
    <submittedName>
        <fullName evidence="8">FtsX-like permease family protein</fullName>
    </submittedName>
</protein>
<dbReference type="RefSeq" id="WP_140001814.1">
    <property type="nucleotide sequence ID" value="NZ_CP040946.1"/>
</dbReference>
<gene>
    <name evidence="8" type="ORF">FIU01_00160</name>
</gene>
<evidence type="ECO:0000256" key="4">
    <source>
        <dbReference type="ARBA" id="ARBA00022989"/>
    </source>
</evidence>
<proteinExistence type="predicted"/>
<evidence type="ECO:0000256" key="2">
    <source>
        <dbReference type="ARBA" id="ARBA00022475"/>
    </source>
</evidence>
<evidence type="ECO:0000256" key="3">
    <source>
        <dbReference type="ARBA" id="ARBA00022692"/>
    </source>
</evidence>
<dbReference type="OrthoDB" id="5292592at2"/>
<dbReference type="EMBL" id="CP040946">
    <property type="protein sequence ID" value="QDC43089.1"/>
    <property type="molecule type" value="Genomic_DNA"/>
</dbReference>
<dbReference type="AlphaFoldDB" id="A0A5B8CPI1"/>
<dbReference type="InterPro" id="IPR038766">
    <property type="entry name" value="Membrane_comp_ABC_pdt"/>
</dbReference>
<accession>A0A5B8CPI1</accession>
<keyword evidence="3 6" id="KW-0812">Transmembrane</keyword>
<dbReference type="GO" id="GO:0005886">
    <property type="term" value="C:plasma membrane"/>
    <property type="evidence" value="ECO:0007669"/>
    <property type="project" value="UniProtKB-SubCell"/>
</dbReference>
<dbReference type="Proteomes" id="UP000311008">
    <property type="component" value="Chromosome"/>
</dbReference>
<dbReference type="PANTHER" id="PTHR30287">
    <property type="entry name" value="MEMBRANE COMPONENT OF PREDICTED ABC SUPERFAMILY METABOLITE UPTAKE TRANSPORTER"/>
    <property type="match status" value="1"/>
</dbReference>
<keyword evidence="4 6" id="KW-1133">Transmembrane helix</keyword>
<evidence type="ECO:0000256" key="1">
    <source>
        <dbReference type="ARBA" id="ARBA00004651"/>
    </source>
</evidence>
<organism evidence="8 9">
    <name type="scientific">Methylophilus medardicus</name>
    <dbReference type="NCBI Taxonomy" id="2588534"/>
    <lineage>
        <taxon>Bacteria</taxon>
        <taxon>Pseudomonadati</taxon>
        <taxon>Pseudomonadota</taxon>
        <taxon>Betaproteobacteria</taxon>
        <taxon>Nitrosomonadales</taxon>
        <taxon>Methylophilaceae</taxon>
        <taxon>Methylophilus</taxon>
    </lineage>
</organism>
<feature type="transmembrane region" description="Helical" evidence="6">
    <location>
        <begin position="763"/>
        <end position="794"/>
    </location>
</feature>
<name>A0A5B8CPI1_9PROT</name>
<keyword evidence="9" id="KW-1185">Reference proteome</keyword>
<feature type="transmembrane region" description="Helical" evidence="6">
    <location>
        <begin position="319"/>
        <end position="343"/>
    </location>
</feature>
<feature type="transmembrane region" description="Helical" evidence="6">
    <location>
        <begin position="479"/>
        <end position="501"/>
    </location>
</feature>
<feature type="transmembrane region" description="Helical" evidence="6">
    <location>
        <begin position="718"/>
        <end position="742"/>
    </location>
</feature>
<keyword evidence="2" id="KW-1003">Cell membrane</keyword>